<dbReference type="PANTHER" id="PTHR33392:SF6">
    <property type="entry name" value="POLYISOPRENYL-TEICHOIC ACID--PEPTIDOGLYCAN TEICHOIC ACID TRANSFERASE TAGU"/>
    <property type="match status" value="1"/>
</dbReference>
<evidence type="ECO:0000313" key="4">
    <source>
        <dbReference type="Proteomes" id="UP000593802"/>
    </source>
</evidence>
<dbReference type="EMBL" id="AP023366">
    <property type="protein sequence ID" value="BCJ87839.1"/>
    <property type="molecule type" value="Genomic_DNA"/>
</dbReference>
<feature type="domain" description="Cell envelope-related transcriptional attenuator" evidence="2">
    <location>
        <begin position="108"/>
        <end position="254"/>
    </location>
</feature>
<dbReference type="RefSeq" id="WP_200758261.1">
    <property type="nucleotide sequence ID" value="NZ_AP023366.1"/>
</dbReference>
<name>A0A7I8DFW7_9BACL</name>
<keyword evidence="4" id="KW-1185">Reference proteome</keyword>
<evidence type="ECO:0000259" key="2">
    <source>
        <dbReference type="Pfam" id="PF03816"/>
    </source>
</evidence>
<dbReference type="Gene3D" id="3.40.630.190">
    <property type="entry name" value="LCP protein"/>
    <property type="match status" value="1"/>
</dbReference>
<gene>
    <name evidence="3" type="ORF">skT53_28240</name>
</gene>
<evidence type="ECO:0000256" key="1">
    <source>
        <dbReference type="ARBA" id="ARBA00006068"/>
    </source>
</evidence>
<dbReference type="InterPro" id="IPR004474">
    <property type="entry name" value="LytR_CpsA_psr"/>
</dbReference>
<dbReference type="AlphaFoldDB" id="A0A7I8DFW7"/>
<sequence length="341" mass="38440">MRLRNRIWSICLMAAGLSFFVPNQHLESRSSIYRTAIHSEVHSADPIPIPPNQLPADKFPQQAADVPQQLDASQKADNVFPLQWLPNFGKPFSLLVVGIDSRAGEPARSDSLLFSVVNPARGEVRILQIPRDTYVPVKGHGYTKINHAMSYGQVPLLKQTVENWLQTDIDHTAVIDFDGFRQLIDLLGGVPVRIDKNMDYEDPTDGTSIHLKAGERVLNGKQALDFVRYRHDAEADTGRMRRQRQVLFALGEKSLSIHTVPKLPKIQSLLGKHLQTSMSIGEVAQLLRSGLSMDAKQTHVETIKGVNRVAPQDGIWYFFVEKDEQERIRKMVAQWLRGNLD</sequence>
<dbReference type="InterPro" id="IPR050922">
    <property type="entry name" value="LytR/CpsA/Psr_CW_biosynth"/>
</dbReference>
<dbReference type="Pfam" id="PF03816">
    <property type="entry name" value="LytR_cpsA_psr"/>
    <property type="match status" value="1"/>
</dbReference>
<accession>A0A7I8DFW7</accession>
<dbReference type="NCBIfam" id="TIGR00350">
    <property type="entry name" value="lytR_cpsA_psr"/>
    <property type="match status" value="1"/>
</dbReference>
<comment type="similarity">
    <text evidence="1">Belongs to the LytR/CpsA/Psr (LCP) family.</text>
</comment>
<reference evidence="3 4" key="1">
    <citation type="submission" date="2020-08" db="EMBL/GenBank/DDBJ databases">
        <title>Complete Genome Sequence of Effusibacillus dendaii Strain skT53, Isolated from Farmland soil.</title>
        <authorList>
            <person name="Konishi T."/>
            <person name="Kawasaki H."/>
        </authorList>
    </citation>
    <scope>NUCLEOTIDE SEQUENCE [LARGE SCALE GENOMIC DNA]</scope>
    <source>
        <strain evidence="4">skT53</strain>
    </source>
</reference>
<dbReference type="KEGG" id="eff:skT53_28240"/>
<dbReference type="PANTHER" id="PTHR33392">
    <property type="entry name" value="POLYISOPRENYL-TEICHOIC ACID--PEPTIDOGLYCAN TEICHOIC ACID TRANSFERASE TAGU"/>
    <property type="match status" value="1"/>
</dbReference>
<dbReference type="Proteomes" id="UP000593802">
    <property type="component" value="Chromosome"/>
</dbReference>
<organism evidence="3 4">
    <name type="scientific">Effusibacillus dendaii</name>
    <dbReference type="NCBI Taxonomy" id="2743772"/>
    <lineage>
        <taxon>Bacteria</taxon>
        <taxon>Bacillati</taxon>
        <taxon>Bacillota</taxon>
        <taxon>Bacilli</taxon>
        <taxon>Bacillales</taxon>
        <taxon>Alicyclobacillaceae</taxon>
        <taxon>Effusibacillus</taxon>
    </lineage>
</organism>
<proteinExistence type="inferred from homology"/>
<evidence type="ECO:0000313" key="3">
    <source>
        <dbReference type="EMBL" id="BCJ87839.1"/>
    </source>
</evidence>
<protein>
    <recommendedName>
        <fullName evidence="2">Cell envelope-related transcriptional attenuator domain-containing protein</fullName>
    </recommendedName>
</protein>